<dbReference type="GO" id="GO:0016853">
    <property type="term" value="F:isomerase activity"/>
    <property type="evidence" value="ECO:0007669"/>
    <property type="project" value="UniProtKB-KW"/>
</dbReference>
<dbReference type="InterPro" id="IPR036291">
    <property type="entry name" value="NAD(P)-bd_dom_sf"/>
</dbReference>
<dbReference type="InterPro" id="IPR051783">
    <property type="entry name" value="NAD(P)-dependent_oxidoreduct"/>
</dbReference>
<accession>A0A238JNH2</accession>
<dbReference type="OrthoDB" id="7836994at2"/>
<dbReference type="PANTHER" id="PTHR48079">
    <property type="entry name" value="PROTEIN YEEZ"/>
    <property type="match status" value="1"/>
</dbReference>
<dbReference type="GO" id="GO:0004029">
    <property type="term" value="F:aldehyde dehydrogenase (NAD+) activity"/>
    <property type="evidence" value="ECO:0007669"/>
    <property type="project" value="TreeGrafter"/>
</dbReference>
<proteinExistence type="predicted"/>
<organism evidence="2 3">
    <name type="scientific">Maliponia aquimaris</name>
    <dbReference type="NCBI Taxonomy" id="1673631"/>
    <lineage>
        <taxon>Bacteria</taxon>
        <taxon>Pseudomonadati</taxon>
        <taxon>Pseudomonadota</taxon>
        <taxon>Alphaproteobacteria</taxon>
        <taxon>Rhodobacterales</taxon>
        <taxon>Paracoccaceae</taxon>
        <taxon>Maliponia</taxon>
    </lineage>
</organism>
<keyword evidence="3" id="KW-1185">Reference proteome</keyword>
<protein>
    <submittedName>
        <fullName evidence="2">3 beta-hydroxysteroid dehydrogenase/Delta 5--&gt;4-isomerase</fullName>
    </submittedName>
</protein>
<reference evidence="2 3" key="1">
    <citation type="submission" date="2017-05" db="EMBL/GenBank/DDBJ databases">
        <authorList>
            <person name="Song R."/>
            <person name="Chenine A.L."/>
            <person name="Ruprecht R.M."/>
        </authorList>
    </citation>
    <scope>NUCLEOTIDE SEQUENCE [LARGE SCALE GENOMIC DNA]</scope>
    <source>
        <strain evidence="2 3">CECT 8898</strain>
    </source>
</reference>
<feature type="domain" description="NAD-dependent epimerase/dehydratase" evidence="1">
    <location>
        <begin position="8"/>
        <end position="178"/>
    </location>
</feature>
<evidence type="ECO:0000313" key="2">
    <source>
        <dbReference type="EMBL" id="SMX31737.1"/>
    </source>
</evidence>
<sequence>MGDLTRLLITGSTGFVGRACLAEARARGVEVVAVYRRAPLPEWAADPGILPLCADLSDATAVPALHAAIAGCQAVIHAAAHLGGDANAHATDTLRGTKTLLAAMAGTRARLVLVSSIAVYDTMRVPAGGVLDESAPLESPDHPRDAYAGAKLRQEMLCHASGLPLWILRPGAIYGPGRSWHALLGFWASKLHVQVNSAGELPLTHVTHTAWALVEAAARPPQGTPVLNLLDDDRPTRARFLRAHRRMTGWPRLVLPLPYGLWITLVRLLSPVSARLPGLLREPVVRARLMPLTWPNTALRHTLGGEDMDTFEGMLSRSLETGP</sequence>
<gene>
    <name evidence="2" type="ORF">MAA8898_00022</name>
</gene>
<dbReference type="InterPro" id="IPR001509">
    <property type="entry name" value="Epimerase_deHydtase"/>
</dbReference>
<dbReference type="Proteomes" id="UP000207598">
    <property type="component" value="Unassembled WGS sequence"/>
</dbReference>
<dbReference type="AlphaFoldDB" id="A0A238JNH2"/>
<evidence type="ECO:0000259" key="1">
    <source>
        <dbReference type="Pfam" id="PF01370"/>
    </source>
</evidence>
<dbReference type="GO" id="GO:0005737">
    <property type="term" value="C:cytoplasm"/>
    <property type="evidence" value="ECO:0007669"/>
    <property type="project" value="TreeGrafter"/>
</dbReference>
<dbReference type="RefSeq" id="WP_094018942.1">
    <property type="nucleotide sequence ID" value="NZ_FXYF01000001.1"/>
</dbReference>
<evidence type="ECO:0000313" key="3">
    <source>
        <dbReference type="Proteomes" id="UP000207598"/>
    </source>
</evidence>
<keyword evidence="2" id="KW-0413">Isomerase</keyword>
<dbReference type="Pfam" id="PF01370">
    <property type="entry name" value="Epimerase"/>
    <property type="match status" value="1"/>
</dbReference>
<dbReference type="SUPFAM" id="SSF51735">
    <property type="entry name" value="NAD(P)-binding Rossmann-fold domains"/>
    <property type="match status" value="1"/>
</dbReference>
<dbReference type="PANTHER" id="PTHR48079:SF6">
    <property type="entry name" value="NAD(P)-BINDING DOMAIN-CONTAINING PROTEIN-RELATED"/>
    <property type="match status" value="1"/>
</dbReference>
<dbReference type="EMBL" id="FXYF01000001">
    <property type="protein sequence ID" value="SMX31737.1"/>
    <property type="molecule type" value="Genomic_DNA"/>
</dbReference>
<dbReference type="Gene3D" id="3.40.50.720">
    <property type="entry name" value="NAD(P)-binding Rossmann-like Domain"/>
    <property type="match status" value="1"/>
</dbReference>
<name>A0A238JNH2_9RHOB</name>